<evidence type="ECO:0000313" key="3">
    <source>
        <dbReference type="EMBL" id="KAK0709020.1"/>
    </source>
</evidence>
<keyword evidence="2" id="KW-0732">Signal</keyword>
<name>A0AA40A4D0_9PEZI</name>
<evidence type="ECO:0000256" key="1">
    <source>
        <dbReference type="SAM" id="MobiDB-lite"/>
    </source>
</evidence>
<dbReference type="AlphaFoldDB" id="A0AA40A4D0"/>
<comment type="caution">
    <text evidence="3">The sequence shown here is derived from an EMBL/GenBank/DDBJ whole genome shotgun (WGS) entry which is preliminary data.</text>
</comment>
<sequence length="158" mass="17052">MVLSAFFLSLPFLQRITEYLLCSCSGSGVPFLDGPAPAMTTSLSHDIFPPPQSHGPEADKNQNGHLLSHTLEAFCFAVSRAGVWRGCPRQAQSELAAPLPFLAQALFGTVLGWQTDIVISEHGSNKRLRQGSLYALGLPALLCSWSVPRPCQTTLTIT</sequence>
<dbReference type="Proteomes" id="UP001172101">
    <property type="component" value="Unassembled WGS sequence"/>
</dbReference>
<evidence type="ECO:0000313" key="4">
    <source>
        <dbReference type="Proteomes" id="UP001172101"/>
    </source>
</evidence>
<accession>A0AA40A4D0</accession>
<feature type="signal peptide" evidence="2">
    <location>
        <begin position="1"/>
        <end position="18"/>
    </location>
</feature>
<reference evidence="3" key="1">
    <citation type="submission" date="2023-06" db="EMBL/GenBank/DDBJ databases">
        <title>Genome-scale phylogeny and comparative genomics of the fungal order Sordariales.</title>
        <authorList>
            <consortium name="Lawrence Berkeley National Laboratory"/>
            <person name="Hensen N."/>
            <person name="Bonometti L."/>
            <person name="Westerberg I."/>
            <person name="Brannstrom I.O."/>
            <person name="Guillou S."/>
            <person name="Cros-Aarteil S."/>
            <person name="Calhoun S."/>
            <person name="Haridas S."/>
            <person name="Kuo A."/>
            <person name="Mondo S."/>
            <person name="Pangilinan J."/>
            <person name="Riley R."/>
            <person name="LaButti K."/>
            <person name="Andreopoulos B."/>
            <person name="Lipzen A."/>
            <person name="Chen C."/>
            <person name="Yanf M."/>
            <person name="Daum C."/>
            <person name="Ng V."/>
            <person name="Clum A."/>
            <person name="Steindorff A."/>
            <person name="Ohm R."/>
            <person name="Martin F."/>
            <person name="Silar P."/>
            <person name="Natvig D."/>
            <person name="Lalanne C."/>
            <person name="Gautier V."/>
            <person name="Ament-velasquez S.L."/>
            <person name="Kruys A."/>
            <person name="Hutchinson M.I."/>
            <person name="Powell A.J."/>
            <person name="Barry K."/>
            <person name="Miller A.N."/>
            <person name="Grigoriev I.V."/>
            <person name="Debuchy R."/>
            <person name="Gladieux P."/>
            <person name="Thoren M.H."/>
            <person name="Johannesson H."/>
        </authorList>
    </citation>
    <scope>NUCLEOTIDE SEQUENCE</scope>
    <source>
        <strain evidence="3">SMH2392-1A</strain>
    </source>
</reference>
<keyword evidence="4" id="KW-1185">Reference proteome</keyword>
<feature type="region of interest" description="Disordered" evidence="1">
    <location>
        <begin position="43"/>
        <end position="62"/>
    </location>
</feature>
<evidence type="ECO:0000256" key="2">
    <source>
        <dbReference type="SAM" id="SignalP"/>
    </source>
</evidence>
<protein>
    <submittedName>
        <fullName evidence="3">Uncharacterized protein</fullName>
    </submittedName>
</protein>
<dbReference type="GeneID" id="85325735"/>
<feature type="chain" id="PRO_5041450477" evidence="2">
    <location>
        <begin position="19"/>
        <end position="158"/>
    </location>
</feature>
<dbReference type="EMBL" id="JAUIRO010000006">
    <property type="protein sequence ID" value="KAK0709020.1"/>
    <property type="molecule type" value="Genomic_DNA"/>
</dbReference>
<dbReference type="RefSeq" id="XP_060292324.1">
    <property type="nucleotide sequence ID" value="XM_060442465.1"/>
</dbReference>
<gene>
    <name evidence="3" type="ORF">B0T26DRAFT_720171</name>
</gene>
<organism evidence="3 4">
    <name type="scientific">Lasiosphaeria miniovina</name>
    <dbReference type="NCBI Taxonomy" id="1954250"/>
    <lineage>
        <taxon>Eukaryota</taxon>
        <taxon>Fungi</taxon>
        <taxon>Dikarya</taxon>
        <taxon>Ascomycota</taxon>
        <taxon>Pezizomycotina</taxon>
        <taxon>Sordariomycetes</taxon>
        <taxon>Sordariomycetidae</taxon>
        <taxon>Sordariales</taxon>
        <taxon>Lasiosphaeriaceae</taxon>
        <taxon>Lasiosphaeria</taxon>
    </lineage>
</organism>
<proteinExistence type="predicted"/>